<protein>
    <submittedName>
        <fullName evidence="1">Uncharacterized protein</fullName>
    </submittedName>
</protein>
<accession>A0A1M7H7P7</accession>
<reference evidence="3" key="1">
    <citation type="submission" date="2016-11" db="EMBL/GenBank/DDBJ databases">
        <authorList>
            <person name="Varghese N."/>
            <person name="Submissions S."/>
        </authorList>
    </citation>
    <scope>NUCLEOTIDE SEQUENCE [LARGE SCALE GENOMIC DNA]</scope>
    <source>
        <strain evidence="3">ACAM 48</strain>
    </source>
</reference>
<dbReference type="EMBL" id="LT670848">
    <property type="protein sequence ID" value="SHM24500.1"/>
    <property type="molecule type" value="Genomic_DNA"/>
</dbReference>
<sequence length="181" mass="21705">MDDSREITNLTYKVFQEVHNLNSSKEMKFEEVKSKIEIISANIIQAEEKGLNDLTDIELQENIMRELIFDYCVAKNYEVDEFPFKQFKKIENNEPGYDEDYFSWQHTEYYLDKLTLEKKDIFELRKIALQKYYPNCSSQKIYEHARLCIKLADKENFSFDVSHEEIEEATTYVKPERPKLP</sequence>
<dbReference type="OrthoDB" id="1433702at2"/>
<dbReference type="AlphaFoldDB" id="A0A1M7H7P7"/>
<organism evidence="1 3">
    <name type="scientific">Salegentibacter salegens</name>
    <dbReference type="NCBI Taxonomy" id="143223"/>
    <lineage>
        <taxon>Bacteria</taxon>
        <taxon>Pseudomonadati</taxon>
        <taxon>Bacteroidota</taxon>
        <taxon>Flavobacteriia</taxon>
        <taxon>Flavobacteriales</taxon>
        <taxon>Flavobacteriaceae</taxon>
        <taxon>Salegentibacter</taxon>
    </lineage>
</organism>
<evidence type="ECO:0000313" key="2">
    <source>
        <dbReference type="EMBL" id="SHM30255.1"/>
    </source>
</evidence>
<dbReference type="RefSeq" id="WP_079733420.1">
    <property type="nucleotide sequence ID" value="NZ_LT670848.1"/>
</dbReference>
<gene>
    <name evidence="1" type="ORF">SAMN05878281_0015</name>
    <name evidence="2" type="ORF">SAMN05878281_0217</name>
</gene>
<evidence type="ECO:0000313" key="1">
    <source>
        <dbReference type="EMBL" id="SHM24500.1"/>
    </source>
</evidence>
<name>A0A1M7H7P7_9FLAO</name>
<reference evidence="1" key="2">
    <citation type="submission" date="2016-11" db="EMBL/GenBank/DDBJ databases">
        <authorList>
            <person name="Jaros S."/>
            <person name="Januszkiewicz K."/>
            <person name="Wedrychowicz H."/>
        </authorList>
    </citation>
    <scope>NUCLEOTIDE SEQUENCE [LARGE SCALE GENOMIC DNA]</scope>
    <source>
        <strain evidence="1">ACAM 48</strain>
    </source>
</reference>
<proteinExistence type="predicted"/>
<dbReference type="Proteomes" id="UP000190235">
    <property type="component" value="Chromosome I"/>
</dbReference>
<keyword evidence="3" id="KW-1185">Reference proteome</keyword>
<evidence type="ECO:0000313" key="3">
    <source>
        <dbReference type="Proteomes" id="UP000190235"/>
    </source>
</evidence>
<dbReference type="EMBL" id="LT670848">
    <property type="protein sequence ID" value="SHM30255.1"/>
    <property type="molecule type" value="Genomic_DNA"/>
</dbReference>